<comment type="caution">
    <text evidence="3">The sequence shown here is derived from an EMBL/GenBank/DDBJ whole genome shotgun (WGS) entry which is preliminary data.</text>
</comment>
<evidence type="ECO:0000313" key="4">
    <source>
        <dbReference type="Proteomes" id="UP000245866"/>
    </source>
</evidence>
<accession>A0A317GGM0</accession>
<dbReference type="Pfam" id="PF00144">
    <property type="entry name" value="Beta-lactamase"/>
    <property type="match status" value="1"/>
</dbReference>
<dbReference type="RefSeq" id="WP_134908009.1">
    <property type="nucleotide sequence ID" value="NZ_JAJAOX010000093.1"/>
</dbReference>
<dbReference type="PANTHER" id="PTHR43283">
    <property type="entry name" value="BETA-LACTAMASE-RELATED"/>
    <property type="match status" value="1"/>
</dbReference>
<reference evidence="3 4" key="1">
    <citation type="journal article" date="2018" name="Front. Microbiol.">
        <title>Comparative Genomics of the Herbivore Gut Symbiont Lactobacillus reuteri Reveals Genetic Diversity and Lifestyle Adaptation.</title>
        <authorList>
            <person name="Zhao J."/>
        </authorList>
    </citation>
    <scope>NUCLEOTIDE SEQUENCE [LARGE SCALE GENOMIC DNA]</scope>
    <source>
        <strain evidence="3 4">LR12</strain>
    </source>
</reference>
<evidence type="ECO:0000256" key="1">
    <source>
        <dbReference type="ARBA" id="ARBA00022801"/>
    </source>
</evidence>
<dbReference type="Proteomes" id="UP000245866">
    <property type="component" value="Unassembled WGS sequence"/>
</dbReference>
<dbReference type="SUPFAM" id="SSF56601">
    <property type="entry name" value="beta-lactamase/transpeptidase-like"/>
    <property type="match status" value="1"/>
</dbReference>
<dbReference type="InterPro" id="IPR012338">
    <property type="entry name" value="Beta-lactam/transpept-like"/>
</dbReference>
<feature type="domain" description="Beta-lactamase-related" evidence="2">
    <location>
        <begin position="12"/>
        <end position="316"/>
    </location>
</feature>
<evidence type="ECO:0000259" key="2">
    <source>
        <dbReference type="Pfam" id="PF00144"/>
    </source>
</evidence>
<organism evidence="3 4">
    <name type="scientific">Limosilactobacillus reuteri</name>
    <name type="common">Lactobacillus reuteri</name>
    <dbReference type="NCBI Taxonomy" id="1598"/>
    <lineage>
        <taxon>Bacteria</taxon>
        <taxon>Bacillati</taxon>
        <taxon>Bacillota</taxon>
        <taxon>Bacilli</taxon>
        <taxon>Lactobacillales</taxon>
        <taxon>Lactobacillaceae</taxon>
        <taxon>Limosilactobacillus</taxon>
    </lineage>
</organism>
<protein>
    <submittedName>
        <fullName evidence="3">Serine hydrolase</fullName>
    </submittedName>
</protein>
<dbReference type="GO" id="GO:0016787">
    <property type="term" value="F:hydrolase activity"/>
    <property type="evidence" value="ECO:0007669"/>
    <property type="project" value="UniProtKB-KW"/>
</dbReference>
<gene>
    <name evidence="3" type="ORF">DKZ23_09660</name>
</gene>
<evidence type="ECO:0000313" key="3">
    <source>
        <dbReference type="EMBL" id="PWT45597.1"/>
    </source>
</evidence>
<name>A0A317GGM0_LIMRT</name>
<dbReference type="Gene3D" id="3.40.710.10">
    <property type="entry name" value="DD-peptidase/beta-lactamase superfamily"/>
    <property type="match status" value="1"/>
</dbReference>
<dbReference type="InterPro" id="IPR050789">
    <property type="entry name" value="Diverse_Enzym_Activities"/>
</dbReference>
<dbReference type="EMBL" id="QGHS01000182">
    <property type="protein sequence ID" value="PWT45597.1"/>
    <property type="molecule type" value="Genomic_DNA"/>
</dbReference>
<proteinExistence type="predicted"/>
<dbReference type="AlphaFoldDB" id="A0A317GGM0"/>
<keyword evidence="1 3" id="KW-0378">Hydrolase</keyword>
<dbReference type="InterPro" id="IPR001466">
    <property type="entry name" value="Beta-lactam-related"/>
</dbReference>
<dbReference type="PANTHER" id="PTHR43283:SF11">
    <property type="entry name" value="BETA-LACTAMASE-RELATED DOMAIN-CONTAINING PROTEIN"/>
    <property type="match status" value="1"/>
</dbReference>
<sequence>MNKYDLTITKLHQMVKEGVVPGVSYLIFDHQHTIREVTGMAQVYPETEILKPGMLYDVASLTKVVGTVPVIAQLIQKGTLSLDDPIKQYLPEFNDDRPTIRNLLTHTSGIAGYIPHRNELTASELKKAFLAKMHVEDSLNRQIKYADVNYLYLGWIIERIYDQPVQNVITEQVLKPLNLPTATFNPTPANCVPTEVQTKRGLIRGITHDPKGYILGASCGCAGLFASLKDLEIFSHALIENNLNGLLTPKIINLLFKDQTRIPGPHSGSLGWKLFHAKDGHLVISHTGFTGTWMVLDRQNDQGFIVLTNRVHPSAKNQEFLDVRDQLLAIYLNPKCQFKLERK</sequence>